<sequence length="82" mass="9570">MPGLPLLRRRRRCQENFLCVMVIEEICRLRGTPGSVDKVVEVYELSCSRRDIFWVDMWLHYCVFAISTYGDPDTISCNAIII</sequence>
<reference evidence="1 2" key="1">
    <citation type="journal article" date="2021" name="BMC Genomics">
        <title>Datura genome reveals duplications of psychoactive alkaloid biosynthetic genes and high mutation rate following tissue culture.</title>
        <authorList>
            <person name="Rajewski A."/>
            <person name="Carter-House D."/>
            <person name="Stajich J."/>
            <person name="Litt A."/>
        </authorList>
    </citation>
    <scope>NUCLEOTIDE SEQUENCE [LARGE SCALE GENOMIC DNA]</scope>
    <source>
        <strain evidence="1">AR-01</strain>
    </source>
</reference>
<name>A0ABS8UQ25_DATST</name>
<gene>
    <name evidence="1" type="primary">PRP39_2</name>
    <name evidence="1" type="ORF">HAX54_018376</name>
</gene>
<protein>
    <submittedName>
        <fullName evidence="1">Pre-mRNA splicing factor</fullName>
    </submittedName>
</protein>
<dbReference type="EMBL" id="JACEIK010002248">
    <property type="protein sequence ID" value="MCD9559991.1"/>
    <property type="molecule type" value="Genomic_DNA"/>
</dbReference>
<accession>A0ABS8UQ25</accession>
<proteinExistence type="predicted"/>
<keyword evidence="2" id="KW-1185">Reference proteome</keyword>
<comment type="caution">
    <text evidence="1">The sequence shown here is derived from an EMBL/GenBank/DDBJ whole genome shotgun (WGS) entry which is preliminary data.</text>
</comment>
<dbReference type="Proteomes" id="UP000823775">
    <property type="component" value="Unassembled WGS sequence"/>
</dbReference>
<evidence type="ECO:0000313" key="1">
    <source>
        <dbReference type="EMBL" id="MCD9559991.1"/>
    </source>
</evidence>
<organism evidence="1 2">
    <name type="scientific">Datura stramonium</name>
    <name type="common">Jimsonweed</name>
    <name type="synonym">Common thornapple</name>
    <dbReference type="NCBI Taxonomy" id="4076"/>
    <lineage>
        <taxon>Eukaryota</taxon>
        <taxon>Viridiplantae</taxon>
        <taxon>Streptophyta</taxon>
        <taxon>Embryophyta</taxon>
        <taxon>Tracheophyta</taxon>
        <taxon>Spermatophyta</taxon>
        <taxon>Magnoliopsida</taxon>
        <taxon>eudicotyledons</taxon>
        <taxon>Gunneridae</taxon>
        <taxon>Pentapetalae</taxon>
        <taxon>asterids</taxon>
        <taxon>lamiids</taxon>
        <taxon>Solanales</taxon>
        <taxon>Solanaceae</taxon>
        <taxon>Solanoideae</taxon>
        <taxon>Datureae</taxon>
        <taxon>Datura</taxon>
    </lineage>
</organism>
<evidence type="ECO:0000313" key="2">
    <source>
        <dbReference type="Proteomes" id="UP000823775"/>
    </source>
</evidence>